<feature type="compositionally biased region" description="Polar residues" evidence="1">
    <location>
        <begin position="1"/>
        <end position="13"/>
    </location>
</feature>
<accession>A0A1F6M3U1</accession>
<sequence>MPHTRTQSSTCTQRKVCGEKPNTNPRGITDEHGEHPVPDRGHDERAPRSLRRPPQEERPAQQPRHATQLAPGVAQHPAWVKKMGRGSSDAAPPSIKF</sequence>
<gene>
    <name evidence="2" type="ORF">A3B90_02205</name>
</gene>
<reference evidence="2 3" key="1">
    <citation type="journal article" date="2016" name="Nat. Commun.">
        <title>Thousands of microbial genomes shed light on interconnected biogeochemical processes in an aquifer system.</title>
        <authorList>
            <person name="Anantharaman K."/>
            <person name="Brown C.T."/>
            <person name="Hug L.A."/>
            <person name="Sharon I."/>
            <person name="Castelle C.J."/>
            <person name="Probst A.J."/>
            <person name="Thomas B.C."/>
            <person name="Singh A."/>
            <person name="Wilkins M.J."/>
            <person name="Karaoz U."/>
            <person name="Brodie E.L."/>
            <person name="Williams K.H."/>
            <person name="Hubbard S.S."/>
            <person name="Banfield J.F."/>
        </authorList>
    </citation>
    <scope>NUCLEOTIDE SEQUENCE [LARGE SCALE GENOMIC DNA]</scope>
</reference>
<proteinExistence type="predicted"/>
<feature type="region of interest" description="Disordered" evidence="1">
    <location>
        <begin position="1"/>
        <end position="97"/>
    </location>
</feature>
<organism evidence="2 3">
    <name type="scientific">Candidatus Magasanikbacteria bacterium RIFCSPHIGHO2_02_FULL_41_13</name>
    <dbReference type="NCBI Taxonomy" id="1798676"/>
    <lineage>
        <taxon>Bacteria</taxon>
        <taxon>Candidatus Magasanikiibacteriota</taxon>
    </lineage>
</organism>
<evidence type="ECO:0000313" key="3">
    <source>
        <dbReference type="Proteomes" id="UP000178742"/>
    </source>
</evidence>
<dbReference type="Proteomes" id="UP000178742">
    <property type="component" value="Unassembled WGS sequence"/>
</dbReference>
<evidence type="ECO:0000313" key="2">
    <source>
        <dbReference type="EMBL" id="OGH66248.1"/>
    </source>
</evidence>
<comment type="caution">
    <text evidence="2">The sequence shown here is derived from an EMBL/GenBank/DDBJ whole genome shotgun (WGS) entry which is preliminary data.</text>
</comment>
<dbReference type="EMBL" id="MFPX01000022">
    <property type="protein sequence ID" value="OGH66248.1"/>
    <property type="molecule type" value="Genomic_DNA"/>
</dbReference>
<dbReference type="AlphaFoldDB" id="A0A1F6M3U1"/>
<name>A0A1F6M3U1_9BACT</name>
<protein>
    <submittedName>
        <fullName evidence="2">Uncharacterized protein</fullName>
    </submittedName>
</protein>
<evidence type="ECO:0000256" key="1">
    <source>
        <dbReference type="SAM" id="MobiDB-lite"/>
    </source>
</evidence>
<feature type="compositionally biased region" description="Basic and acidic residues" evidence="1">
    <location>
        <begin position="28"/>
        <end position="59"/>
    </location>
</feature>